<dbReference type="EMBL" id="PUHQ01000041">
    <property type="protein sequence ID" value="KAG0660761.1"/>
    <property type="molecule type" value="Genomic_DNA"/>
</dbReference>
<gene>
    <name evidence="1" type="ORF">C6P46_004445</name>
</gene>
<reference evidence="1 2" key="1">
    <citation type="submission" date="2020-11" db="EMBL/GenBank/DDBJ databases">
        <title>Kefir isolates.</title>
        <authorList>
            <person name="Marcisauskas S."/>
            <person name="Kim Y."/>
            <person name="Blasche S."/>
        </authorList>
    </citation>
    <scope>NUCLEOTIDE SEQUENCE [LARGE SCALE GENOMIC DNA]</scope>
    <source>
        <strain evidence="1 2">KR</strain>
    </source>
</reference>
<dbReference type="AlphaFoldDB" id="A0A9P6W0U4"/>
<sequence>MRYRFPLELELTILELAAPALAIDHLHERVDFFINASLVHRSFTTWAQERLHDQFLYTYQPRPDEHARLKTRLEAAVGGDCPLRRLYLDLTALPANILKRREPGADSVSATMYGRVYPAVSDPQQAGTDADEQPCISVAHFRQSQHDPDDGYWELCAMISSYSQTINTLWIKPPFLDLNIKDLSPPRVLYIDDGKIDGTWGYLGSLPSSSKTVLFLRNTGLGMEEDDGDLDICHLILDNCWAISASAADLLDRCRRLETLVFVETETDDLVPTLASMPRTVRSVHVLDGYIYTDNALSDAPVVLPHLESFTFTWLPSSANSGSPTPATEVPNPDALAELQHIVESVVDAPQCTFKYLRSTKSRDEALADALAAFDL</sequence>
<evidence type="ECO:0000313" key="1">
    <source>
        <dbReference type="EMBL" id="KAG0660761.1"/>
    </source>
</evidence>
<organism evidence="1 2">
    <name type="scientific">Rhodotorula mucilaginosa</name>
    <name type="common">Yeast</name>
    <name type="synonym">Rhodotorula rubra</name>
    <dbReference type="NCBI Taxonomy" id="5537"/>
    <lineage>
        <taxon>Eukaryota</taxon>
        <taxon>Fungi</taxon>
        <taxon>Dikarya</taxon>
        <taxon>Basidiomycota</taxon>
        <taxon>Pucciniomycotina</taxon>
        <taxon>Microbotryomycetes</taxon>
        <taxon>Sporidiobolales</taxon>
        <taxon>Sporidiobolaceae</taxon>
        <taxon>Rhodotorula</taxon>
    </lineage>
</organism>
<keyword evidence="2" id="KW-1185">Reference proteome</keyword>
<evidence type="ECO:0000313" key="2">
    <source>
        <dbReference type="Proteomes" id="UP000777482"/>
    </source>
</evidence>
<comment type="caution">
    <text evidence="1">The sequence shown here is derived from an EMBL/GenBank/DDBJ whole genome shotgun (WGS) entry which is preliminary data.</text>
</comment>
<dbReference type="Proteomes" id="UP000777482">
    <property type="component" value="Unassembled WGS sequence"/>
</dbReference>
<accession>A0A9P6W0U4</accession>
<protein>
    <submittedName>
        <fullName evidence="1">Uncharacterized protein</fullName>
    </submittedName>
</protein>
<name>A0A9P6W0U4_RHOMI</name>
<proteinExistence type="predicted"/>